<dbReference type="InterPro" id="IPR005702">
    <property type="entry name" value="Wzc-like_C"/>
</dbReference>
<dbReference type="PANTHER" id="PTHR32309">
    <property type="entry name" value="TYROSINE-PROTEIN KINASE"/>
    <property type="match status" value="1"/>
</dbReference>
<evidence type="ECO:0000256" key="15">
    <source>
        <dbReference type="ARBA" id="ARBA00051245"/>
    </source>
</evidence>
<evidence type="ECO:0000256" key="12">
    <source>
        <dbReference type="ARBA" id="ARBA00022989"/>
    </source>
</evidence>
<dbReference type="NCBIfam" id="TIGR01007">
    <property type="entry name" value="eps_fam"/>
    <property type="match status" value="1"/>
</dbReference>
<dbReference type="Pfam" id="PF02706">
    <property type="entry name" value="Wzz"/>
    <property type="match status" value="1"/>
</dbReference>
<keyword evidence="11" id="KW-0067">ATP-binding</keyword>
<dbReference type="GO" id="GO:0042802">
    <property type="term" value="F:identical protein binding"/>
    <property type="evidence" value="ECO:0007669"/>
    <property type="project" value="UniProtKB-ARBA"/>
</dbReference>
<dbReference type="InterPro" id="IPR025669">
    <property type="entry name" value="AAA_dom"/>
</dbReference>
<dbReference type="CDD" id="cd05387">
    <property type="entry name" value="BY-kinase"/>
    <property type="match status" value="1"/>
</dbReference>
<comment type="catalytic activity">
    <reaction evidence="15">
        <text>L-tyrosyl-[protein] + ATP = O-phospho-L-tyrosyl-[protein] + ADP + H(+)</text>
        <dbReference type="Rhea" id="RHEA:10596"/>
        <dbReference type="Rhea" id="RHEA-COMP:10136"/>
        <dbReference type="Rhea" id="RHEA-COMP:20101"/>
        <dbReference type="ChEBI" id="CHEBI:15378"/>
        <dbReference type="ChEBI" id="CHEBI:30616"/>
        <dbReference type="ChEBI" id="CHEBI:46858"/>
        <dbReference type="ChEBI" id="CHEBI:61978"/>
        <dbReference type="ChEBI" id="CHEBI:456216"/>
        <dbReference type="EC" id="2.7.10.2"/>
    </reaction>
</comment>
<keyword evidence="14" id="KW-0829">Tyrosine-protein kinase</keyword>
<feature type="compositionally biased region" description="Basic and acidic residues" evidence="17">
    <location>
        <begin position="758"/>
        <end position="771"/>
    </location>
</feature>
<name>A0A521G0K5_9BACT</name>
<dbReference type="GO" id="GO:0004715">
    <property type="term" value="F:non-membrane spanning protein tyrosine kinase activity"/>
    <property type="evidence" value="ECO:0007669"/>
    <property type="project" value="UniProtKB-EC"/>
</dbReference>
<keyword evidence="16" id="KW-0175">Coiled coil</keyword>
<evidence type="ECO:0000256" key="11">
    <source>
        <dbReference type="ARBA" id="ARBA00022840"/>
    </source>
</evidence>
<organism evidence="21 22">
    <name type="scientific">Candidatus Electronema aureum</name>
    <dbReference type="NCBI Taxonomy" id="2005002"/>
    <lineage>
        <taxon>Bacteria</taxon>
        <taxon>Pseudomonadati</taxon>
        <taxon>Thermodesulfobacteriota</taxon>
        <taxon>Desulfobulbia</taxon>
        <taxon>Desulfobulbales</taxon>
        <taxon>Desulfobulbaceae</taxon>
        <taxon>Candidatus Electronema</taxon>
    </lineage>
</organism>
<evidence type="ECO:0000259" key="19">
    <source>
        <dbReference type="Pfam" id="PF02706"/>
    </source>
</evidence>
<comment type="similarity">
    <text evidence="2">Belongs to the CpsD/CapB family.</text>
</comment>
<evidence type="ECO:0000256" key="14">
    <source>
        <dbReference type="ARBA" id="ARBA00023137"/>
    </source>
</evidence>
<evidence type="ECO:0000313" key="22">
    <source>
        <dbReference type="Proteomes" id="UP000316238"/>
    </source>
</evidence>
<evidence type="ECO:0000256" key="7">
    <source>
        <dbReference type="ARBA" id="ARBA00022679"/>
    </source>
</evidence>
<dbReference type="InterPro" id="IPR003856">
    <property type="entry name" value="LPS_length_determ_N"/>
</dbReference>
<reference evidence="21" key="1">
    <citation type="submission" date="2017-07" db="EMBL/GenBank/DDBJ databases">
        <title>The cable genome - Insights into the physiology and evolution of filamentous bacteria capable of sulfide oxidation via long distance electron transfer.</title>
        <authorList>
            <person name="Thorup C."/>
            <person name="Bjerg J.T."/>
            <person name="Schreiber L."/>
            <person name="Nielsen L.P."/>
            <person name="Kjeldsen K.U."/>
            <person name="Boesen T."/>
            <person name="Boggild A."/>
            <person name="Meysman F."/>
            <person name="Geelhoed J."/>
            <person name="Schramm A."/>
        </authorList>
    </citation>
    <scope>NUCLEOTIDE SEQUENCE [LARGE SCALE GENOMIC DNA]</scope>
    <source>
        <strain evidence="21">GS</strain>
    </source>
</reference>
<proteinExistence type="inferred from homology"/>
<dbReference type="FunFam" id="3.40.50.300:FF:000527">
    <property type="entry name" value="Tyrosine-protein kinase etk"/>
    <property type="match status" value="1"/>
</dbReference>
<keyword evidence="13 18" id="KW-0472">Membrane</keyword>
<evidence type="ECO:0000256" key="4">
    <source>
        <dbReference type="ARBA" id="ARBA00011903"/>
    </source>
</evidence>
<dbReference type="EC" id="2.7.10.2" evidence="4"/>
<feature type="region of interest" description="Disordered" evidence="17">
    <location>
        <begin position="153"/>
        <end position="176"/>
    </location>
</feature>
<dbReference type="EMBL" id="NQJD01000023">
    <property type="protein sequence ID" value="TAA74557.1"/>
    <property type="molecule type" value="Genomic_DNA"/>
</dbReference>
<dbReference type="GO" id="GO:0005524">
    <property type="term" value="F:ATP binding"/>
    <property type="evidence" value="ECO:0007669"/>
    <property type="project" value="UniProtKB-KW"/>
</dbReference>
<dbReference type="PANTHER" id="PTHR32309:SF13">
    <property type="entry name" value="FERRIC ENTEROBACTIN TRANSPORT PROTEIN FEPE"/>
    <property type="match status" value="1"/>
</dbReference>
<evidence type="ECO:0000256" key="13">
    <source>
        <dbReference type="ARBA" id="ARBA00023136"/>
    </source>
</evidence>
<dbReference type="GO" id="GO:0005886">
    <property type="term" value="C:plasma membrane"/>
    <property type="evidence" value="ECO:0007669"/>
    <property type="project" value="UniProtKB-SubCell"/>
</dbReference>
<evidence type="ECO:0000259" key="20">
    <source>
        <dbReference type="Pfam" id="PF13614"/>
    </source>
</evidence>
<keyword evidence="22" id="KW-1185">Reference proteome</keyword>
<dbReference type="InterPro" id="IPR027417">
    <property type="entry name" value="P-loop_NTPase"/>
</dbReference>
<feature type="region of interest" description="Disordered" evidence="17">
    <location>
        <begin position="752"/>
        <end position="771"/>
    </location>
</feature>
<keyword evidence="6" id="KW-0997">Cell inner membrane</keyword>
<evidence type="ECO:0000256" key="5">
    <source>
        <dbReference type="ARBA" id="ARBA00022475"/>
    </source>
</evidence>
<evidence type="ECO:0000256" key="9">
    <source>
        <dbReference type="ARBA" id="ARBA00022741"/>
    </source>
</evidence>
<protein>
    <recommendedName>
        <fullName evidence="4">non-specific protein-tyrosine kinase</fullName>
        <ecNumber evidence="4">2.7.10.2</ecNumber>
    </recommendedName>
</protein>
<dbReference type="SUPFAM" id="SSF52540">
    <property type="entry name" value="P-loop containing nucleoside triphosphate hydrolases"/>
    <property type="match status" value="1"/>
</dbReference>
<dbReference type="Proteomes" id="UP000316238">
    <property type="component" value="Unassembled WGS sequence"/>
</dbReference>
<keyword evidence="12 18" id="KW-1133">Transmembrane helix</keyword>
<keyword evidence="9" id="KW-0547">Nucleotide-binding</keyword>
<gene>
    <name evidence="21" type="ORF">CDV28_12329</name>
</gene>
<evidence type="ECO:0000256" key="17">
    <source>
        <dbReference type="SAM" id="MobiDB-lite"/>
    </source>
</evidence>
<dbReference type="AlphaFoldDB" id="A0A521G0K5"/>
<accession>A0A521G0K5</accession>
<feature type="domain" description="Polysaccharide chain length determinant N-terminal" evidence="19">
    <location>
        <begin position="16"/>
        <end position="104"/>
    </location>
</feature>
<sequence>MHSEESFEGQGRVLHLRDYFRIISKRKALLLTIVCIAVLAAILSAFSTIPLYTASTRILIDKNLDTGRIEGVNNAYAGWDPSFQQTQFEMIRSESVTLRVVKNLQLDTKYRHYFLQNKPSSPGLSSLVINWLSSLITDTVGALEGLISPDLAQNEENVEDTTAADSEKITSKPESDAEKIAEMIQRSISVKPVRNTKLADVFYTHRKPEMAQLIADALVQAYIDETLDIKTSTARNALQWMTAKAAEEQKKLEASEQNLQQYMREHDIITVENRLTVLPERLSGFSKELSEAQTKEKEQEAIYQQIARAGKDYSALETIPLFADNPVLRQLRTQMVTSEQKVRELSTKYGEKHPSMQQALEEQRVLQRERRAEIDRITSAARNAYELARAKVRDISAMMNETKAELQNTNERFVQYSILNRNKDMNRTVFEALSSSIKKTDVTAESMDIKIWAVKKAELPKFPSKPNKKLSLLIGLVVGLGGGFGLIFFLDYLDNTAGSGKEIEERYGLTVLGSVADMTGKKHNIETFVRDNPLSPMAESYRLIRSSLMLSTPERPPKVILMTSMVQQEGKSTTTKNLAHILAQNEKKVLIVDCDMRRPRQHSMFGIANTYGLSNYLSGNTDEKQVLIRQLPETQVYLITSGPVPPNPAELLTSSKMVQLIKENQAQFDFILLDSPPVQQVTDSLALGPLADGTVLVVKAGHTTYEMLDSGIKRLREGHSHLLGIVLNRLKKKHADKGYYGYYSSYSHYSQYSTYSNKGDKKKKEAQKQEA</sequence>
<evidence type="ECO:0000256" key="8">
    <source>
        <dbReference type="ARBA" id="ARBA00022692"/>
    </source>
</evidence>
<evidence type="ECO:0000256" key="10">
    <source>
        <dbReference type="ARBA" id="ARBA00022777"/>
    </source>
</evidence>
<comment type="subcellular location">
    <subcellularLocation>
        <location evidence="1">Cell inner membrane</location>
        <topology evidence="1">Multi-pass membrane protein</topology>
    </subcellularLocation>
</comment>
<keyword evidence="7" id="KW-0808">Transferase</keyword>
<evidence type="ECO:0000256" key="16">
    <source>
        <dbReference type="SAM" id="Coils"/>
    </source>
</evidence>
<feature type="domain" description="AAA" evidence="20">
    <location>
        <begin position="570"/>
        <end position="702"/>
    </location>
</feature>
<comment type="caution">
    <text evidence="21">The sequence shown here is derived from an EMBL/GenBank/DDBJ whole genome shotgun (WGS) entry which is preliminary data.</text>
</comment>
<keyword evidence="5" id="KW-1003">Cell membrane</keyword>
<comment type="similarity">
    <text evidence="3">Belongs to the etk/wzc family.</text>
</comment>
<keyword evidence="10" id="KW-0418">Kinase</keyword>
<feature type="transmembrane region" description="Helical" evidence="18">
    <location>
        <begin position="28"/>
        <end position="52"/>
    </location>
</feature>
<evidence type="ECO:0000313" key="21">
    <source>
        <dbReference type="EMBL" id="TAA74557.1"/>
    </source>
</evidence>
<dbReference type="Gene3D" id="3.40.50.300">
    <property type="entry name" value="P-loop containing nucleotide triphosphate hydrolases"/>
    <property type="match status" value="1"/>
</dbReference>
<evidence type="ECO:0000256" key="3">
    <source>
        <dbReference type="ARBA" id="ARBA00008883"/>
    </source>
</evidence>
<evidence type="ECO:0000256" key="6">
    <source>
        <dbReference type="ARBA" id="ARBA00022519"/>
    </source>
</evidence>
<feature type="coiled-coil region" evidence="16">
    <location>
        <begin position="238"/>
        <end position="272"/>
    </location>
</feature>
<evidence type="ECO:0000256" key="1">
    <source>
        <dbReference type="ARBA" id="ARBA00004429"/>
    </source>
</evidence>
<keyword evidence="8 18" id="KW-0812">Transmembrane</keyword>
<feature type="compositionally biased region" description="Basic and acidic residues" evidence="17">
    <location>
        <begin position="165"/>
        <end position="176"/>
    </location>
</feature>
<dbReference type="InterPro" id="IPR050445">
    <property type="entry name" value="Bact_polysacc_biosynth/exp"/>
</dbReference>
<evidence type="ECO:0000256" key="2">
    <source>
        <dbReference type="ARBA" id="ARBA00007316"/>
    </source>
</evidence>
<dbReference type="Pfam" id="PF13614">
    <property type="entry name" value="AAA_31"/>
    <property type="match status" value="1"/>
</dbReference>
<evidence type="ECO:0000256" key="18">
    <source>
        <dbReference type="SAM" id="Phobius"/>
    </source>
</evidence>